<feature type="transmembrane region" description="Helical" evidence="8">
    <location>
        <begin position="309"/>
        <end position="342"/>
    </location>
</feature>
<evidence type="ECO:0000313" key="9">
    <source>
        <dbReference type="EMBL" id="OIR09743.1"/>
    </source>
</evidence>
<dbReference type="Pfam" id="PF01594">
    <property type="entry name" value="AI-2E_transport"/>
    <property type="match status" value="1"/>
</dbReference>
<feature type="transmembrane region" description="Helical" evidence="8">
    <location>
        <begin position="241"/>
        <end position="262"/>
    </location>
</feature>
<sequence length="352" mass="38197">MEYHSVDKRFEHFAQLAVVILLVGGCFLVLKPFLTATLLAAVVCVSTWPLYLWLLRKFKDRRNMAALTMTLSLTLLVILPLALVAYNMADNVTAFYNALKQVVENGPPAPPAWLKEMPLVGKSADAYWQLVATSQAELANLEQRLLEPARIYLLAGGIMLGQGVMEMSLAAFISFFIYREGTALAGFVNVAMARLVGSHAENILDIINGTVRGVMYGLLGTALAQGVVATIGFVIAGVPAALLLGVFTFLFSLIPVGPLLIWGGAAVWLFYQGEAGWGIFMLLWGFFLISSVDNVVKPILISRSSNLPYILGLFGVLGGVLAFGFVGIFIGPILLAVAYSLIKEWIARYSQE</sequence>
<evidence type="ECO:0000256" key="3">
    <source>
        <dbReference type="ARBA" id="ARBA00022448"/>
    </source>
</evidence>
<dbReference type="PANTHER" id="PTHR21716:SF67">
    <property type="entry name" value="TRANSPORT PROTEIN YDIK-RELATED"/>
    <property type="match status" value="1"/>
</dbReference>
<evidence type="ECO:0000256" key="2">
    <source>
        <dbReference type="ARBA" id="ARBA00009773"/>
    </source>
</evidence>
<dbReference type="InterPro" id="IPR002549">
    <property type="entry name" value="AI-2E-like"/>
</dbReference>
<evidence type="ECO:0000256" key="4">
    <source>
        <dbReference type="ARBA" id="ARBA00022475"/>
    </source>
</evidence>
<evidence type="ECO:0000256" key="8">
    <source>
        <dbReference type="SAM" id="Phobius"/>
    </source>
</evidence>
<evidence type="ECO:0000256" key="5">
    <source>
        <dbReference type="ARBA" id="ARBA00022692"/>
    </source>
</evidence>
<feature type="transmembrane region" description="Helical" evidence="8">
    <location>
        <begin position="269"/>
        <end position="289"/>
    </location>
</feature>
<comment type="caution">
    <text evidence="9">The sequence shown here is derived from an EMBL/GenBank/DDBJ whole genome shotgun (WGS) entry which is preliminary data.</text>
</comment>
<feature type="transmembrane region" description="Helical" evidence="8">
    <location>
        <begin position="36"/>
        <end position="54"/>
    </location>
</feature>
<gene>
    <name evidence="9" type="ORF">GALL_81480</name>
</gene>
<keyword evidence="7 8" id="KW-0472">Membrane</keyword>
<dbReference type="EMBL" id="MLJW01000025">
    <property type="protein sequence ID" value="OIR09743.1"/>
    <property type="molecule type" value="Genomic_DNA"/>
</dbReference>
<dbReference type="PANTHER" id="PTHR21716">
    <property type="entry name" value="TRANSMEMBRANE PROTEIN"/>
    <property type="match status" value="1"/>
</dbReference>
<evidence type="ECO:0000256" key="6">
    <source>
        <dbReference type="ARBA" id="ARBA00022989"/>
    </source>
</evidence>
<keyword evidence="6 8" id="KW-1133">Transmembrane helix</keyword>
<feature type="transmembrane region" description="Helical" evidence="8">
    <location>
        <begin position="214"/>
        <end position="235"/>
    </location>
</feature>
<feature type="transmembrane region" description="Helical" evidence="8">
    <location>
        <begin position="151"/>
        <end position="178"/>
    </location>
</feature>
<accession>A0A1J5SMP1</accession>
<evidence type="ECO:0000256" key="1">
    <source>
        <dbReference type="ARBA" id="ARBA00004651"/>
    </source>
</evidence>
<dbReference type="AlphaFoldDB" id="A0A1J5SMP1"/>
<name>A0A1J5SMP1_9ZZZZ</name>
<protein>
    <submittedName>
        <fullName evidence="9">Putative inner membrane protein</fullName>
    </submittedName>
</protein>
<keyword evidence="4" id="KW-1003">Cell membrane</keyword>
<feature type="transmembrane region" description="Helical" evidence="8">
    <location>
        <begin position="66"/>
        <end position="86"/>
    </location>
</feature>
<feature type="transmembrane region" description="Helical" evidence="8">
    <location>
        <begin position="12"/>
        <end position="30"/>
    </location>
</feature>
<evidence type="ECO:0000256" key="7">
    <source>
        <dbReference type="ARBA" id="ARBA00023136"/>
    </source>
</evidence>
<proteinExistence type="inferred from homology"/>
<organism evidence="9">
    <name type="scientific">mine drainage metagenome</name>
    <dbReference type="NCBI Taxonomy" id="410659"/>
    <lineage>
        <taxon>unclassified sequences</taxon>
        <taxon>metagenomes</taxon>
        <taxon>ecological metagenomes</taxon>
    </lineage>
</organism>
<keyword evidence="3" id="KW-0813">Transport</keyword>
<comment type="similarity">
    <text evidence="2">Belongs to the autoinducer-2 exporter (AI-2E) (TC 2.A.86) family.</text>
</comment>
<reference evidence="9" key="1">
    <citation type="submission" date="2016-10" db="EMBL/GenBank/DDBJ databases">
        <title>Sequence of Gallionella enrichment culture.</title>
        <authorList>
            <person name="Poehlein A."/>
            <person name="Muehling M."/>
            <person name="Daniel R."/>
        </authorList>
    </citation>
    <scope>NUCLEOTIDE SEQUENCE</scope>
</reference>
<dbReference type="GO" id="GO:0005886">
    <property type="term" value="C:plasma membrane"/>
    <property type="evidence" value="ECO:0007669"/>
    <property type="project" value="UniProtKB-SubCell"/>
</dbReference>
<comment type="subcellular location">
    <subcellularLocation>
        <location evidence="1">Cell membrane</location>
        <topology evidence="1">Multi-pass membrane protein</topology>
    </subcellularLocation>
</comment>
<keyword evidence="5 8" id="KW-0812">Transmembrane</keyword>